<feature type="compositionally biased region" description="Polar residues" evidence="1">
    <location>
        <begin position="144"/>
        <end position="185"/>
    </location>
</feature>
<name>A0A1E1KRF7_9HELO</name>
<feature type="region of interest" description="Disordered" evidence="1">
    <location>
        <begin position="1"/>
        <end position="204"/>
    </location>
</feature>
<dbReference type="Proteomes" id="UP000178912">
    <property type="component" value="Unassembled WGS sequence"/>
</dbReference>
<accession>A0A1E1KRF7</accession>
<reference evidence="3" key="1">
    <citation type="submission" date="2016-03" db="EMBL/GenBank/DDBJ databases">
        <authorList>
            <person name="Guldener U."/>
        </authorList>
    </citation>
    <scope>NUCLEOTIDE SEQUENCE [LARGE SCALE GENOMIC DNA]</scope>
    <source>
        <strain evidence="3">04CH-RAC-A.6.1</strain>
    </source>
</reference>
<dbReference type="OrthoDB" id="3565349at2759"/>
<gene>
    <name evidence="2" type="ORF">RAG0_08574</name>
</gene>
<dbReference type="EMBL" id="FJUX01000046">
    <property type="protein sequence ID" value="CZT00587.1"/>
    <property type="molecule type" value="Genomic_DNA"/>
</dbReference>
<keyword evidence="3" id="KW-1185">Reference proteome</keyword>
<protein>
    <submittedName>
        <fullName evidence="2">Uncharacterized protein</fullName>
    </submittedName>
</protein>
<evidence type="ECO:0000256" key="1">
    <source>
        <dbReference type="SAM" id="MobiDB-lite"/>
    </source>
</evidence>
<feature type="compositionally biased region" description="Polar residues" evidence="1">
    <location>
        <begin position="31"/>
        <end position="40"/>
    </location>
</feature>
<organism evidence="2 3">
    <name type="scientific">Rhynchosporium agropyri</name>
    <dbReference type="NCBI Taxonomy" id="914238"/>
    <lineage>
        <taxon>Eukaryota</taxon>
        <taxon>Fungi</taxon>
        <taxon>Dikarya</taxon>
        <taxon>Ascomycota</taxon>
        <taxon>Pezizomycotina</taxon>
        <taxon>Leotiomycetes</taxon>
        <taxon>Helotiales</taxon>
        <taxon>Ploettnerulaceae</taxon>
        <taxon>Rhynchosporium</taxon>
    </lineage>
</organism>
<dbReference type="AlphaFoldDB" id="A0A1E1KRF7"/>
<sequence length="502" mass="55789">MADNQEASEGGRVPGQGAERRKHRKKDKSVLPSSNATSASHPAKKTTKKRVSTERLAPAVAVPKEVQGPQEYITIHSTDSESDVPVHVDHEAWEAEDAEAETQTEATIQRYAQAQAQGQVQADTTEKQPKRRRRKKNIEERVSGFSSFGRNQGSLDSYQNGQPSAELSDARNQQGYSSQSPQPNELPQPRLMAPQPPQVSNNNNASFFAQIPAAEFLAQHQASYFQYSHAQSNLPIIPQTSQTPTLLQLPQQSPYLHPTTRTEPATQQSTDLDTNMESAASTRRAVASTASAPVRAQSGRATRSSSVAILPGVARNIVANRGHAPLDPPLSDIYKYDVEFFLQKANLMFQAHYRNEQLHVHDNHGLLVNVLMKWQAFTDYACVPLTHSAQNGHDIGRLLATTCIVLGLDPMLHDLIAFFHDFELTAIKRISMKTAEEVRLYDEERESSWIHLQHTEQHFFGSAKEEIARIWDVQRKKIFQGVSLEGVAQTAANGWASRRGGQ</sequence>
<evidence type="ECO:0000313" key="3">
    <source>
        <dbReference type="Proteomes" id="UP000178912"/>
    </source>
</evidence>
<feature type="compositionally biased region" description="Basic and acidic residues" evidence="1">
    <location>
        <begin position="84"/>
        <end position="93"/>
    </location>
</feature>
<proteinExistence type="predicted"/>
<evidence type="ECO:0000313" key="2">
    <source>
        <dbReference type="EMBL" id="CZT00587.1"/>
    </source>
</evidence>
<feature type="compositionally biased region" description="Low complexity" evidence="1">
    <location>
        <begin position="103"/>
        <end position="122"/>
    </location>
</feature>